<protein>
    <recommendedName>
        <fullName evidence="4">Transmembrane protein</fullName>
    </recommendedName>
</protein>
<accession>Q1GVG0</accession>
<dbReference type="EMBL" id="CP000356">
    <property type="protein sequence ID" value="ABF52362.1"/>
    <property type="molecule type" value="Genomic_DNA"/>
</dbReference>
<keyword evidence="1" id="KW-0812">Transmembrane</keyword>
<dbReference type="AlphaFoldDB" id="Q1GVG0"/>
<keyword evidence="1" id="KW-1133">Transmembrane helix</keyword>
<feature type="transmembrane region" description="Helical" evidence="1">
    <location>
        <begin position="60"/>
        <end position="79"/>
    </location>
</feature>
<keyword evidence="3" id="KW-1185">Reference proteome</keyword>
<dbReference type="STRING" id="317655.Sala_0641"/>
<gene>
    <name evidence="2" type="ordered locus">Sala_0641</name>
</gene>
<name>Q1GVG0_SPHAL</name>
<organism evidence="2 3">
    <name type="scientific">Sphingopyxis alaskensis (strain DSM 13593 / LMG 18877 / RB2256)</name>
    <name type="common">Sphingomonas alaskensis</name>
    <dbReference type="NCBI Taxonomy" id="317655"/>
    <lineage>
        <taxon>Bacteria</taxon>
        <taxon>Pseudomonadati</taxon>
        <taxon>Pseudomonadota</taxon>
        <taxon>Alphaproteobacteria</taxon>
        <taxon>Sphingomonadales</taxon>
        <taxon>Sphingomonadaceae</taxon>
        <taxon>Sphingopyxis</taxon>
    </lineage>
</organism>
<proteinExistence type="predicted"/>
<dbReference type="HOGENOM" id="CLU_2318628_0_0_5"/>
<reference evidence="2 3" key="1">
    <citation type="journal article" date="2009" name="Proc. Natl. Acad. Sci. U.S.A.">
        <title>The genomic basis of trophic strategy in marine bacteria.</title>
        <authorList>
            <person name="Lauro F.M."/>
            <person name="McDougald D."/>
            <person name="Thomas T."/>
            <person name="Williams T.J."/>
            <person name="Egan S."/>
            <person name="Rice S."/>
            <person name="DeMaere M.Z."/>
            <person name="Ting L."/>
            <person name="Ertan H."/>
            <person name="Johnson J."/>
            <person name="Ferriera S."/>
            <person name="Lapidus A."/>
            <person name="Anderson I."/>
            <person name="Kyrpides N."/>
            <person name="Munk A.C."/>
            <person name="Detter C."/>
            <person name="Han C.S."/>
            <person name="Brown M.V."/>
            <person name="Robb F.T."/>
            <person name="Kjelleberg S."/>
            <person name="Cavicchioli R."/>
        </authorList>
    </citation>
    <scope>NUCLEOTIDE SEQUENCE [LARGE SCALE GENOMIC DNA]</scope>
    <source>
        <strain evidence="3">DSM 13593 / LMG 18877 / RB2256</strain>
    </source>
</reference>
<dbReference type="Proteomes" id="UP000006578">
    <property type="component" value="Chromosome"/>
</dbReference>
<feature type="transmembrane region" description="Helical" evidence="1">
    <location>
        <begin position="6"/>
        <end position="27"/>
    </location>
</feature>
<feature type="transmembrane region" description="Helical" evidence="1">
    <location>
        <begin position="36"/>
        <end position="54"/>
    </location>
</feature>
<evidence type="ECO:0008006" key="4">
    <source>
        <dbReference type="Google" id="ProtNLM"/>
    </source>
</evidence>
<evidence type="ECO:0000313" key="3">
    <source>
        <dbReference type="Proteomes" id="UP000006578"/>
    </source>
</evidence>
<evidence type="ECO:0000256" key="1">
    <source>
        <dbReference type="SAM" id="Phobius"/>
    </source>
</evidence>
<dbReference type="KEGG" id="sal:Sala_0641"/>
<evidence type="ECO:0000313" key="2">
    <source>
        <dbReference type="EMBL" id="ABF52362.1"/>
    </source>
</evidence>
<sequence>MGEPKEGVMGGLIVVLAVAWTISLFAFRRMPPHRRAIFTAGSAWLVCAAIWGFFLPSGFYGGLIGFSIGAAVVGVERYIHYSKHWTDEPGTGDEAEIFR</sequence>
<keyword evidence="1" id="KW-0472">Membrane</keyword>